<dbReference type="PROSITE" id="PS50887">
    <property type="entry name" value="GGDEF"/>
    <property type="match status" value="1"/>
</dbReference>
<organism evidence="4 5">
    <name type="scientific">Pseudorhodoplanes sinuspersici</name>
    <dbReference type="NCBI Taxonomy" id="1235591"/>
    <lineage>
        <taxon>Bacteria</taxon>
        <taxon>Pseudomonadati</taxon>
        <taxon>Pseudomonadota</taxon>
        <taxon>Alphaproteobacteria</taxon>
        <taxon>Hyphomicrobiales</taxon>
        <taxon>Pseudorhodoplanes</taxon>
    </lineage>
</organism>
<dbReference type="InterPro" id="IPR052155">
    <property type="entry name" value="Biofilm_reg_signaling"/>
</dbReference>
<dbReference type="InterPro" id="IPR000014">
    <property type="entry name" value="PAS"/>
</dbReference>
<dbReference type="SUPFAM" id="SSF55073">
    <property type="entry name" value="Nucleotide cyclase"/>
    <property type="match status" value="1"/>
</dbReference>
<feature type="domain" description="PAS" evidence="1">
    <location>
        <begin position="34"/>
        <end position="103"/>
    </location>
</feature>
<dbReference type="Pfam" id="PF00990">
    <property type="entry name" value="GGDEF"/>
    <property type="match status" value="1"/>
</dbReference>
<dbReference type="NCBIfam" id="TIGR00254">
    <property type="entry name" value="GGDEF"/>
    <property type="match status" value="1"/>
</dbReference>
<accession>A0A1W6ZR32</accession>
<dbReference type="SUPFAM" id="SSF55785">
    <property type="entry name" value="PYP-like sensor domain (PAS domain)"/>
    <property type="match status" value="1"/>
</dbReference>
<sequence>MRSDPKHQKNADTAAHSPDLAARLNSLRPSPLTSASSMQAIINAMPNPVMLKDRFHRLVLVNDAFCELLNQTREDLLGEEGEKIPDDQRDVFWEIDDEVFRTGLPNENEEVLTDGTGSLRVVLTRKCLVTLPTQSGQQQFLLGVITDVTRFRESEARAQYLAEHDALTGLANRAQLNDRLEAEIKAAGGTDNKLALLLLDLDGFKEVNDTQGHHVGDELLKIIAKRLAGLVRAGDVVARYGGDEFCILQTSAARSADLAEKIITTVGRPVSVNGRQLCVTASVGIAIFPEDGTTSDELLQSADSALYHVKRSGRAGFYKYQPEVHLDQSQRWNVEHELREALGTDQLSLEFQPLASAQDGQLRGFEALCRWQHPVYGEISPDVFIPVAEATGLIKELGAWVLREACRQAARWEWPVQVAVNVSPCQLEDHNFPDMVFDALREANLPPHRLELEVTESALIGQSDTTTEALSVLRAKGIGFALDDFGAGWSSLSTLRKFKFDRLKIDKSFIWQIESDPRSVAIVRAVLGLAKSLGVPVTAEGIEDQAQLLALRNMGCTEVQGFHLGRPNSVASLPAQEPWQAINETNEKPS</sequence>
<dbReference type="STRING" id="1235591.CAK95_12560"/>
<dbReference type="SMART" id="SM00052">
    <property type="entry name" value="EAL"/>
    <property type="match status" value="1"/>
</dbReference>
<dbReference type="CDD" id="cd00130">
    <property type="entry name" value="PAS"/>
    <property type="match status" value="1"/>
</dbReference>
<protein>
    <submittedName>
        <fullName evidence="4">PAS domain S-box protein</fullName>
    </submittedName>
</protein>
<dbReference type="Gene3D" id="3.20.20.450">
    <property type="entry name" value="EAL domain"/>
    <property type="match status" value="1"/>
</dbReference>
<proteinExistence type="predicted"/>
<dbReference type="InterPro" id="IPR000160">
    <property type="entry name" value="GGDEF_dom"/>
</dbReference>
<dbReference type="EMBL" id="CP021112">
    <property type="protein sequence ID" value="ARP99819.1"/>
    <property type="molecule type" value="Genomic_DNA"/>
</dbReference>
<dbReference type="InterPro" id="IPR013656">
    <property type="entry name" value="PAS_4"/>
</dbReference>
<evidence type="ECO:0000259" key="3">
    <source>
        <dbReference type="PROSITE" id="PS50887"/>
    </source>
</evidence>
<gene>
    <name evidence="4" type="ORF">CAK95_12560</name>
</gene>
<dbReference type="InterPro" id="IPR043128">
    <property type="entry name" value="Rev_trsase/Diguanyl_cyclase"/>
</dbReference>
<dbReference type="InterPro" id="IPR035965">
    <property type="entry name" value="PAS-like_dom_sf"/>
</dbReference>
<keyword evidence="5" id="KW-1185">Reference proteome</keyword>
<dbReference type="FunFam" id="3.30.70.270:FF:000001">
    <property type="entry name" value="Diguanylate cyclase domain protein"/>
    <property type="match status" value="1"/>
</dbReference>
<dbReference type="KEGG" id="psin:CAK95_12560"/>
<dbReference type="PROSITE" id="PS50883">
    <property type="entry name" value="EAL"/>
    <property type="match status" value="1"/>
</dbReference>
<feature type="domain" description="GGDEF" evidence="3">
    <location>
        <begin position="192"/>
        <end position="322"/>
    </location>
</feature>
<dbReference type="NCBIfam" id="TIGR00229">
    <property type="entry name" value="sensory_box"/>
    <property type="match status" value="1"/>
</dbReference>
<dbReference type="InterPro" id="IPR001633">
    <property type="entry name" value="EAL_dom"/>
</dbReference>
<evidence type="ECO:0000313" key="5">
    <source>
        <dbReference type="Proteomes" id="UP000194137"/>
    </source>
</evidence>
<name>A0A1W6ZR32_9HYPH</name>
<dbReference type="OrthoDB" id="9814202at2"/>
<dbReference type="CDD" id="cd01949">
    <property type="entry name" value="GGDEF"/>
    <property type="match status" value="1"/>
</dbReference>
<dbReference type="Proteomes" id="UP000194137">
    <property type="component" value="Chromosome"/>
</dbReference>
<dbReference type="PANTHER" id="PTHR44757">
    <property type="entry name" value="DIGUANYLATE CYCLASE DGCP"/>
    <property type="match status" value="1"/>
</dbReference>
<dbReference type="GO" id="GO:0003824">
    <property type="term" value="F:catalytic activity"/>
    <property type="evidence" value="ECO:0007669"/>
    <property type="project" value="UniProtKB-ARBA"/>
</dbReference>
<dbReference type="SMART" id="SM00091">
    <property type="entry name" value="PAS"/>
    <property type="match status" value="1"/>
</dbReference>
<dbReference type="InterPro" id="IPR035919">
    <property type="entry name" value="EAL_sf"/>
</dbReference>
<dbReference type="Gene3D" id="3.30.450.20">
    <property type="entry name" value="PAS domain"/>
    <property type="match status" value="1"/>
</dbReference>
<reference evidence="4 5" key="1">
    <citation type="submission" date="2017-05" db="EMBL/GenBank/DDBJ databases">
        <title>Full genome sequence of Pseudorhodoplanes sinuspersici.</title>
        <authorList>
            <person name="Dastgheib S.M.M."/>
            <person name="Shavandi M."/>
            <person name="Tirandaz H."/>
        </authorList>
    </citation>
    <scope>NUCLEOTIDE SEQUENCE [LARGE SCALE GENOMIC DNA]</scope>
    <source>
        <strain evidence="4 5">RIPI110</strain>
    </source>
</reference>
<dbReference type="InterPro" id="IPR029787">
    <property type="entry name" value="Nucleotide_cyclase"/>
</dbReference>
<dbReference type="AlphaFoldDB" id="A0A1W6ZR32"/>
<dbReference type="SUPFAM" id="SSF141868">
    <property type="entry name" value="EAL domain-like"/>
    <property type="match status" value="1"/>
</dbReference>
<dbReference type="CDD" id="cd01948">
    <property type="entry name" value="EAL"/>
    <property type="match status" value="1"/>
</dbReference>
<dbReference type="Gene3D" id="3.30.70.270">
    <property type="match status" value="1"/>
</dbReference>
<evidence type="ECO:0000259" key="1">
    <source>
        <dbReference type="PROSITE" id="PS50112"/>
    </source>
</evidence>
<dbReference type="Pfam" id="PF00563">
    <property type="entry name" value="EAL"/>
    <property type="match status" value="1"/>
</dbReference>
<dbReference type="PANTHER" id="PTHR44757:SF2">
    <property type="entry name" value="BIOFILM ARCHITECTURE MAINTENANCE PROTEIN MBAA"/>
    <property type="match status" value="1"/>
</dbReference>
<dbReference type="SMART" id="SM00267">
    <property type="entry name" value="GGDEF"/>
    <property type="match status" value="1"/>
</dbReference>
<dbReference type="Pfam" id="PF08448">
    <property type="entry name" value="PAS_4"/>
    <property type="match status" value="1"/>
</dbReference>
<evidence type="ECO:0000313" key="4">
    <source>
        <dbReference type="EMBL" id="ARP99819.1"/>
    </source>
</evidence>
<dbReference type="PROSITE" id="PS50112">
    <property type="entry name" value="PAS"/>
    <property type="match status" value="1"/>
</dbReference>
<evidence type="ECO:0000259" key="2">
    <source>
        <dbReference type="PROSITE" id="PS50883"/>
    </source>
</evidence>
<feature type="domain" description="EAL" evidence="2">
    <location>
        <begin position="331"/>
        <end position="581"/>
    </location>
</feature>